<dbReference type="InterPro" id="IPR007624">
    <property type="entry name" value="RNA_pol_sigma70_r3"/>
</dbReference>
<reference evidence="6 8" key="1">
    <citation type="journal article" date="2011" name="J. Bacteriol.">
        <title>Draft genome sequence of the thermoalkaliphilic Caldalkalibacillus thermarum strain TA2.A1.</title>
        <authorList>
            <person name="Kalamorz F."/>
            <person name="Keis S."/>
            <person name="McMillan D.G."/>
            <person name="Olsson K."/>
            <person name="Stanton J.A."/>
            <person name="Stockwell P."/>
            <person name="Black M.A."/>
            <person name="Klingeman D.M."/>
            <person name="Land M.L."/>
            <person name="Han C.S."/>
            <person name="Martin S.L."/>
            <person name="Becher S.A."/>
            <person name="Peddie C.J."/>
            <person name="Morgan H.W."/>
            <person name="Matthies D."/>
            <person name="Preiss L."/>
            <person name="Meier T."/>
            <person name="Brown S.D."/>
            <person name="Cook G.M."/>
        </authorList>
    </citation>
    <scope>NUCLEOTIDE SEQUENCE [LARGE SCALE GENOMIC DNA]</scope>
    <source>
        <strain evidence="6 8">TA2.A1</strain>
    </source>
</reference>
<evidence type="ECO:0000313" key="9">
    <source>
        <dbReference type="Proteomes" id="UP000825179"/>
    </source>
</evidence>
<dbReference type="PANTHER" id="PTHR30385:SF7">
    <property type="entry name" value="RNA POLYMERASE SIGMA FACTOR FLIA"/>
    <property type="match status" value="1"/>
</dbReference>
<accession>F5L7Z1</accession>
<keyword evidence="1" id="KW-0805">Transcription regulation</keyword>
<dbReference type="SUPFAM" id="SSF88946">
    <property type="entry name" value="Sigma2 domain of RNA polymerase sigma factors"/>
    <property type="match status" value="1"/>
</dbReference>
<dbReference type="CDD" id="cd06171">
    <property type="entry name" value="Sigma70_r4"/>
    <property type="match status" value="1"/>
</dbReference>
<dbReference type="SUPFAM" id="SSF88659">
    <property type="entry name" value="Sigma3 and sigma4 domains of RNA polymerase sigma factors"/>
    <property type="match status" value="2"/>
</dbReference>
<dbReference type="GO" id="GO:0016987">
    <property type="term" value="F:sigma factor activity"/>
    <property type="evidence" value="ECO:0007669"/>
    <property type="project" value="UniProtKB-KW"/>
</dbReference>
<evidence type="ECO:0000313" key="7">
    <source>
        <dbReference type="EMBL" id="QZT32999.1"/>
    </source>
</evidence>
<dbReference type="InterPro" id="IPR013325">
    <property type="entry name" value="RNA_pol_sigma_r2"/>
</dbReference>
<dbReference type="PANTHER" id="PTHR30385">
    <property type="entry name" value="SIGMA FACTOR F FLAGELLAR"/>
    <property type="match status" value="1"/>
</dbReference>
<evidence type="ECO:0000313" key="8">
    <source>
        <dbReference type="Proteomes" id="UP000010716"/>
    </source>
</evidence>
<dbReference type="Gene3D" id="1.20.140.160">
    <property type="match status" value="1"/>
</dbReference>
<dbReference type="Proteomes" id="UP000010716">
    <property type="component" value="Unassembled WGS sequence"/>
</dbReference>
<feature type="domain" description="RNA polymerase sigma-70" evidence="5">
    <location>
        <begin position="220"/>
        <end position="246"/>
    </location>
</feature>
<dbReference type="NCBIfam" id="TIGR02479">
    <property type="entry name" value="FliA_WhiG"/>
    <property type="match status" value="1"/>
</dbReference>
<keyword evidence="4" id="KW-0804">Transcription</keyword>
<dbReference type="InterPro" id="IPR014284">
    <property type="entry name" value="RNA_pol_sigma-70_dom"/>
</dbReference>
<evidence type="ECO:0000256" key="4">
    <source>
        <dbReference type="ARBA" id="ARBA00023163"/>
    </source>
</evidence>
<evidence type="ECO:0000256" key="2">
    <source>
        <dbReference type="ARBA" id="ARBA00023082"/>
    </source>
</evidence>
<protein>
    <submittedName>
        <fullName evidence="7">FliA/WhiG family RNA polymerase sigma factor</fullName>
    </submittedName>
    <submittedName>
        <fullName evidence="6">RNA polymerase, sigma 28 subunit, FliA/WhiG</fullName>
    </submittedName>
</protein>
<sequence>MKKWTEADWKNWNRWKHGRDPEAGQYLVLKYLPLVDYVVNRLAFSLPDSVTKDDLRSLGMEGLLDALDKFEPERGWQFETYASLRIKGAIIDGLRKDDYIPRSVREKVRKIEEAYLKLEQEKQRPVTDQEVSQYLGISVDELRQSLADASLAAMVSIDEVVYDDESQHVARSALLENTEAENPEQFMDQQWMKEMLAQAIERLPEKEKWVISLVYFEELTLTEVAKLLNLSTSRISQLHSKALLRLKAALTKERQLLYN</sequence>
<dbReference type="AlphaFoldDB" id="F5L7Z1"/>
<dbReference type="InterPro" id="IPR000943">
    <property type="entry name" value="RNA_pol_sigma70"/>
</dbReference>
<dbReference type="Pfam" id="PF04542">
    <property type="entry name" value="Sigma70_r2"/>
    <property type="match status" value="1"/>
</dbReference>
<dbReference type="KEGG" id="cthu:HUR95_11735"/>
<gene>
    <name evidence="6" type="ORF">CathTA2_1941</name>
    <name evidence="7" type="ORF">HUR95_11735</name>
</gene>
<dbReference type="Proteomes" id="UP000825179">
    <property type="component" value="Chromosome"/>
</dbReference>
<evidence type="ECO:0000259" key="5">
    <source>
        <dbReference type="PROSITE" id="PS00716"/>
    </source>
</evidence>
<dbReference type="PRINTS" id="PR00046">
    <property type="entry name" value="SIGMA70FCT"/>
</dbReference>
<dbReference type="RefSeq" id="WP_007505125.1">
    <property type="nucleotide sequence ID" value="NZ_AFCE01000147.1"/>
</dbReference>
<evidence type="ECO:0000256" key="1">
    <source>
        <dbReference type="ARBA" id="ARBA00023015"/>
    </source>
</evidence>
<dbReference type="InterPro" id="IPR012845">
    <property type="entry name" value="RNA_pol_sigma_FliA_WhiG"/>
</dbReference>
<dbReference type="NCBIfam" id="NF005413">
    <property type="entry name" value="PRK06986.1"/>
    <property type="match status" value="1"/>
</dbReference>
<evidence type="ECO:0000256" key="3">
    <source>
        <dbReference type="ARBA" id="ARBA00023125"/>
    </source>
</evidence>
<reference evidence="7 9" key="2">
    <citation type="journal article" date="2020" name="Extremophiles">
        <title>Genomic analysis of Caldalkalibacillus thermarum TA2.A1 reveals aerobic alkaliphilic metabolism and evolutionary hallmarks linking alkaliphilic bacteria and plant life.</title>
        <authorList>
            <person name="de Jong S.I."/>
            <person name="van den Broek M.A."/>
            <person name="Merkel A.Y."/>
            <person name="de la Torre Cortes P."/>
            <person name="Kalamorz F."/>
            <person name="Cook G.M."/>
            <person name="van Loosdrecht M.C.M."/>
            <person name="McMillan D.G.G."/>
        </authorList>
    </citation>
    <scope>NUCLEOTIDE SEQUENCE [LARGE SCALE GENOMIC DNA]</scope>
    <source>
        <strain evidence="7 9">TA2.A1</strain>
    </source>
</reference>
<dbReference type="OrthoDB" id="9799825at2"/>
<dbReference type="NCBIfam" id="TIGR02937">
    <property type="entry name" value="sigma70-ECF"/>
    <property type="match status" value="1"/>
</dbReference>
<dbReference type="EMBL" id="CP082237">
    <property type="protein sequence ID" value="QZT32999.1"/>
    <property type="molecule type" value="Genomic_DNA"/>
</dbReference>
<evidence type="ECO:0000313" key="6">
    <source>
        <dbReference type="EMBL" id="EGL82499.1"/>
    </source>
</evidence>
<keyword evidence="9" id="KW-1185">Reference proteome</keyword>
<dbReference type="Gene3D" id="1.10.1740.10">
    <property type="match status" value="1"/>
</dbReference>
<name>F5L7Z1_CALTT</name>
<dbReference type="InterPro" id="IPR007630">
    <property type="entry name" value="RNA_pol_sigma70_r4"/>
</dbReference>
<proteinExistence type="predicted"/>
<dbReference type="PIRSF" id="PIRSF000770">
    <property type="entry name" value="RNA_pol_sigma-SigE/K"/>
    <property type="match status" value="1"/>
</dbReference>
<dbReference type="GO" id="GO:0006352">
    <property type="term" value="P:DNA-templated transcription initiation"/>
    <property type="evidence" value="ECO:0007669"/>
    <property type="project" value="InterPro"/>
</dbReference>
<dbReference type="InterPro" id="IPR013324">
    <property type="entry name" value="RNA_pol_sigma_r3/r4-like"/>
</dbReference>
<dbReference type="Pfam" id="PF04545">
    <property type="entry name" value="Sigma70_r4"/>
    <property type="match status" value="1"/>
</dbReference>
<dbReference type="eggNOG" id="COG1191">
    <property type="taxonomic scope" value="Bacteria"/>
</dbReference>
<keyword evidence="3" id="KW-0238">DNA-binding</keyword>
<dbReference type="EMBL" id="AFCE01000147">
    <property type="protein sequence ID" value="EGL82499.1"/>
    <property type="molecule type" value="Genomic_DNA"/>
</dbReference>
<dbReference type="PROSITE" id="PS00716">
    <property type="entry name" value="SIGMA70_2"/>
    <property type="match status" value="1"/>
</dbReference>
<organism evidence="6 8">
    <name type="scientific">Caldalkalibacillus thermarum (strain TA2.A1)</name>
    <dbReference type="NCBI Taxonomy" id="986075"/>
    <lineage>
        <taxon>Bacteria</taxon>
        <taxon>Bacillati</taxon>
        <taxon>Bacillota</taxon>
        <taxon>Bacilli</taxon>
        <taxon>Bacillales</taxon>
        <taxon>Bacillaceae</taxon>
        <taxon>Caldalkalibacillus</taxon>
    </lineage>
</organism>
<dbReference type="GO" id="GO:0003899">
    <property type="term" value="F:DNA-directed RNA polymerase activity"/>
    <property type="evidence" value="ECO:0007669"/>
    <property type="project" value="InterPro"/>
</dbReference>
<dbReference type="Pfam" id="PF04539">
    <property type="entry name" value="Sigma70_r3"/>
    <property type="match status" value="1"/>
</dbReference>
<dbReference type="GO" id="GO:0003677">
    <property type="term" value="F:DNA binding"/>
    <property type="evidence" value="ECO:0007669"/>
    <property type="project" value="UniProtKB-KW"/>
</dbReference>
<keyword evidence="2" id="KW-0731">Sigma factor</keyword>
<reference evidence="7" key="3">
    <citation type="submission" date="2021-08" db="EMBL/GenBank/DDBJ databases">
        <authorList>
            <person name="de Jong S."/>
            <person name="van den Broek M."/>
            <person name="Merkel A."/>
            <person name="de la Torre Cortes P."/>
            <person name="Kalamorz F."/>
            <person name="Cook G."/>
            <person name="van Loosdrecht M."/>
            <person name="McMillan D."/>
        </authorList>
    </citation>
    <scope>NUCLEOTIDE SEQUENCE</scope>
    <source>
        <strain evidence="7">TA2.A1</strain>
    </source>
</reference>
<dbReference type="InterPro" id="IPR007627">
    <property type="entry name" value="RNA_pol_sigma70_r2"/>
</dbReference>